<feature type="transmembrane region" description="Helical" evidence="1">
    <location>
        <begin position="12"/>
        <end position="33"/>
    </location>
</feature>
<dbReference type="EMBL" id="JBHSWV010000081">
    <property type="protein sequence ID" value="MFC6764414.1"/>
    <property type="molecule type" value="Genomic_DNA"/>
</dbReference>
<dbReference type="RefSeq" id="WP_377042264.1">
    <property type="nucleotide sequence ID" value="NZ_JAQIVI010000081.1"/>
</dbReference>
<comment type="caution">
    <text evidence="2">The sequence shown here is derived from an EMBL/GenBank/DDBJ whole genome shotgun (WGS) entry which is preliminary data.</text>
</comment>
<protein>
    <submittedName>
        <fullName evidence="2">Uncharacterized protein</fullName>
    </submittedName>
</protein>
<dbReference type="AlphaFoldDB" id="A0ABD5SIK0"/>
<accession>A0ABD5SIK0</accession>
<dbReference type="Proteomes" id="UP001596383">
    <property type="component" value="Unassembled WGS sequence"/>
</dbReference>
<organism evidence="2 3">
    <name type="scientific">Natrinema soli</name>
    <dbReference type="NCBI Taxonomy" id="1930624"/>
    <lineage>
        <taxon>Archaea</taxon>
        <taxon>Methanobacteriati</taxon>
        <taxon>Methanobacteriota</taxon>
        <taxon>Stenosarchaea group</taxon>
        <taxon>Halobacteria</taxon>
        <taxon>Halobacteriales</taxon>
        <taxon>Natrialbaceae</taxon>
        <taxon>Natrinema</taxon>
    </lineage>
</organism>
<keyword evidence="1" id="KW-0472">Membrane</keyword>
<proteinExistence type="predicted"/>
<keyword evidence="1" id="KW-1133">Transmembrane helix</keyword>
<sequence length="74" mass="8054">MVATFAVGTGLITKVFVVSSQAIFFAASAPMVVDMFDDIPIRFRDLFLPFVMRTIILIPITKALVCGAVYVALL</sequence>
<evidence type="ECO:0000313" key="2">
    <source>
        <dbReference type="EMBL" id="MFC6764414.1"/>
    </source>
</evidence>
<keyword evidence="1" id="KW-0812">Transmembrane</keyword>
<evidence type="ECO:0000313" key="3">
    <source>
        <dbReference type="Proteomes" id="UP001596383"/>
    </source>
</evidence>
<name>A0ABD5SIK0_9EURY</name>
<keyword evidence="3" id="KW-1185">Reference proteome</keyword>
<feature type="transmembrane region" description="Helical" evidence="1">
    <location>
        <begin position="54"/>
        <end position="73"/>
    </location>
</feature>
<gene>
    <name evidence="2" type="ORF">ACFQE6_05005</name>
</gene>
<evidence type="ECO:0000256" key="1">
    <source>
        <dbReference type="SAM" id="Phobius"/>
    </source>
</evidence>
<reference evidence="2 3" key="1">
    <citation type="journal article" date="2019" name="Int. J. Syst. Evol. Microbiol.">
        <title>The Global Catalogue of Microorganisms (GCM) 10K type strain sequencing project: providing services to taxonomists for standard genome sequencing and annotation.</title>
        <authorList>
            <consortium name="The Broad Institute Genomics Platform"/>
            <consortium name="The Broad Institute Genome Sequencing Center for Infectious Disease"/>
            <person name="Wu L."/>
            <person name="Ma J."/>
        </authorList>
    </citation>
    <scope>NUCLEOTIDE SEQUENCE [LARGE SCALE GENOMIC DNA]</scope>
    <source>
        <strain evidence="2 3">LMG 29247</strain>
    </source>
</reference>